<dbReference type="InterPro" id="IPR026612">
    <property type="entry name" value="STRA6-like"/>
</dbReference>
<keyword evidence="7" id="KW-0675">Receptor</keyword>
<comment type="subcellular location">
    <subcellularLocation>
        <location evidence="1">Cell membrane</location>
        <topology evidence="1">Multi-pass membrane protein</topology>
    </subcellularLocation>
</comment>
<evidence type="ECO:0000256" key="3">
    <source>
        <dbReference type="ARBA" id="ARBA00022475"/>
    </source>
</evidence>
<dbReference type="GO" id="GO:0038023">
    <property type="term" value="F:signaling receptor activity"/>
    <property type="evidence" value="ECO:0007669"/>
    <property type="project" value="InterPro"/>
</dbReference>
<keyword evidence="2" id="KW-0813">Transport</keyword>
<organism evidence="8 9">
    <name type="scientific">Paramuricea clavata</name>
    <name type="common">Red gorgonian</name>
    <name type="synonym">Violescent sea-whip</name>
    <dbReference type="NCBI Taxonomy" id="317549"/>
    <lineage>
        <taxon>Eukaryota</taxon>
        <taxon>Metazoa</taxon>
        <taxon>Cnidaria</taxon>
        <taxon>Anthozoa</taxon>
        <taxon>Octocorallia</taxon>
        <taxon>Malacalcyonacea</taxon>
        <taxon>Plexauridae</taxon>
        <taxon>Paramuricea</taxon>
    </lineage>
</organism>
<name>A0A7D9EE42_PARCT</name>
<evidence type="ECO:0000256" key="2">
    <source>
        <dbReference type="ARBA" id="ARBA00022448"/>
    </source>
</evidence>
<reference evidence="8" key="1">
    <citation type="submission" date="2020-04" db="EMBL/GenBank/DDBJ databases">
        <authorList>
            <person name="Alioto T."/>
            <person name="Alioto T."/>
            <person name="Gomez Garrido J."/>
        </authorList>
    </citation>
    <scope>NUCLEOTIDE SEQUENCE</scope>
    <source>
        <strain evidence="8">A484AB</strain>
    </source>
</reference>
<comment type="caution">
    <text evidence="8">The sequence shown here is derived from an EMBL/GenBank/DDBJ whole genome shotgun (WGS) entry which is preliminary data.</text>
</comment>
<keyword evidence="4" id="KW-0812">Transmembrane</keyword>
<evidence type="ECO:0000256" key="1">
    <source>
        <dbReference type="ARBA" id="ARBA00004651"/>
    </source>
</evidence>
<keyword evidence="3" id="KW-1003">Cell membrane</keyword>
<protein>
    <submittedName>
        <fullName evidence="8">Uncharacterized protein</fullName>
    </submittedName>
</protein>
<dbReference type="OrthoDB" id="5985994at2759"/>
<evidence type="ECO:0000256" key="7">
    <source>
        <dbReference type="ARBA" id="ARBA00023170"/>
    </source>
</evidence>
<dbReference type="GO" id="GO:0071939">
    <property type="term" value="P:vitamin A import into cell"/>
    <property type="evidence" value="ECO:0007669"/>
    <property type="project" value="TreeGrafter"/>
</dbReference>
<evidence type="ECO:0000313" key="9">
    <source>
        <dbReference type="Proteomes" id="UP001152795"/>
    </source>
</evidence>
<gene>
    <name evidence="8" type="ORF">PACLA_8A043870</name>
</gene>
<dbReference type="AlphaFoldDB" id="A0A7D9EE42"/>
<dbReference type="GO" id="GO:0005886">
    <property type="term" value="C:plasma membrane"/>
    <property type="evidence" value="ECO:0007669"/>
    <property type="project" value="UniProtKB-SubCell"/>
</dbReference>
<evidence type="ECO:0000256" key="4">
    <source>
        <dbReference type="ARBA" id="ARBA00022692"/>
    </source>
</evidence>
<keyword evidence="5" id="KW-1133">Transmembrane helix</keyword>
<dbReference type="EMBL" id="CACRXK020005804">
    <property type="protein sequence ID" value="CAB4007464.1"/>
    <property type="molecule type" value="Genomic_DNA"/>
</dbReference>
<evidence type="ECO:0000256" key="6">
    <source>
        <dbReference type="ARBA" id="ARBA00023136"/>
    </source>
</evidence>
<dbReference type="Proteomes" id="UP001152795">
    <property type="component" value="Unassembled WGS sequence"/>
</dbReference>
<keyword evidence="9" id="KW-1185">Reference proteome</keyword>
<proteinExistence type="predicted"/>
<accession>A0A7D9EE42</accession>
<evidence type="ECO:0000313" key="8">
    <source>
        <dbReference type="EMBL" id="CAB4007464.1"/>
    </source>
</evidence>
<dbReference type="PANTHER" id="PTHR21444:SF15">
    <property type="entry name" value="RECEPTOR FOR RETINOL UPTAKE STRA6"/>
    <property type="match status" value="1"/>
</dbReference>
<evidence type="ECO:0000256" key="5">
    <source>
        <dbReference type="ARBA" id="ARBA00022989"/>
    </source>
</evidence>
<dbReference type="GO" id="GO:0034632">
    <property type="term" value="F:retinol transmembrane transporter activity"/>
    <property type="evidence" value="ECO:0007669"/>
    <property type="project" value="InterPro"/>
</dbReference>
<dbReference type="PANTHER" id="PTHR21444">
    <property type="entry name" value="COILED-COIL DOMAIN-CONTAINING PROTEIN 180"/>
    <property type="match status" value="1"/>
</dbReference>
<sequence length="389" mass="44345">MCRPIDFLGMDHDRLAIMCVFGAAAGSIVLLISRNISGYSNAWGKALLLFGTCIEYAFLYYPYFGCLASYHRIIGALMGLPYAVIFFVLLMTTGLQKCNGYTTTHEYARIILSNIPVILCHLFILWKFTLVLYKEIKEYGTCGIQCLFRKDEQSEVQVKLVKPWLKDYVKDLINKPKPPRHHSRLDFFLRKIYNPEKNFKFSTQTLSVVMICSIILYDISLSFVYLGSLLLDKLNNRPPDNALPKALVKILRDMVGLLVAAAIFAAIFCVISLIRFLENHKNNMLRMFKGDKSFIPPTISVSQFMIGKGLRYHSFQIGYFLWDFLSSSFFINLGPSGIRDLSKEQAGEDRINMTSTEMLHVALVPVLGHLHGFLQFVVSHRFLIGLWVG</sequence>
<dbReference type="Pfam" id="PF14752">
    <property type="entry name" value="RBP_receptor"/>
    <property type="match status" value="1"/>
</dbReference>
<keyword evidence="6" id="KW-0472">Membrane</keyword>